<evidence type="ECO:0000256" key="1">
    <source>
        <dbReference type="SAM" id="Phobius"/>
    </source>
</evidence>
<organism evidence="3 4">
    <name type="scientific">Pristionchus mayeri</name>
    <dbReference type="NCBI Taxonomy" id="1317129"/>
    <lineage>
        <taxon>Eukaryota</taxon>
        <taxon>Metazoa</taxon>
        <taxon>Ecdysozoa</taxon>
        <taxon>Nematoda</taxon>
        <taxon>Chromadorea</taxon>
        <taxon>Rhabditida</taxon>
        <taxon>Rhabditina</taxon>
        <taxon>Diplogasteromorpha</taxon>
        <taxon>Diplogasteroidea</taxon>
        <taxon>Neodiplogasteridae</taxon>
        <taxon>Pristionchus</taxon>
    </lineage>
</organism>
<keyword evidence="1" id="KW-0812">Transmembrane</keyword>
<feature type="transmembrane region" description="Helical" evidence="1">
    <location>
        <begin position="131"/>
        <end position="156"/>
    </location>
</feature>
<comment type="caution">
    <text evidence="3">The sequence shown here is derived from an EMBL/GenBank/DDBJ whole genome shotgun (WGS) entry which is preliminary data.</text>
</comment>
<gene>
    <name evidence="3" type="ORF">PMAYCL1PPCAC_17476</name>
</gene>
<dbReference type="EMBL" id="BTRK01000004">
    <property type="protein sequence ID" value="GMR47281.1"/>
    <property type="molecule type" value="Genomic_DNA"/>
</dbReference>
<evidence type="ECO:0000313" key="4">
    <source>
        <dbReference type="Proteomes" id="UP001328107"/>
    </source>
</evidence>
<dbReference type="Pfam" id="PF10326">
    <property type="entry name" value="7TM_GPCR_Str"/>
    <property type="match status" value="1"/>
</dbReference>
<protein>
    <recommendedName>
        <fullName evidence="5">G protein-coupled receptor</fullName>
    </recommendedName>
</protein>
<sequence length="186" mass="21165">IFVIDLLLFSCRLFVAYFVCVLDDESRDVLGPLLEGSLPSDVIHGPDTAEKHMTALYWVRIFLYNFGATFEGPRWAIIGSISALSLLLLINYCVMIYCSVRIMRLLDVHASMHSSTLDLQRQLIRSLIGQMLFPLFTIYTAAFFAMIPPVLGIWFSLLHRRIIPNLCGIHPLVDGLLLMLTVNEYR</sequence>
<keyword evidence="1" id="KW-1133">Transmembrane helix</keyword>
<feature type="non-terminal residue" evidence="3">
    <location>
        <position position="1"/>
    </location>
</feature>
<dbReference type="AlphaFoldDB" id="A0AAN5I113"/>
<keyword evidence="2" id="KW-0732">Signal</keyword>
<keyword evidence="1" id="KW-0472">Membrane</keyword>
<dbReference type="PANTHER" id="PTHR45907:SF16">
    <property type="entry name" value="SERPENTINE RECEPTOR, CLASS J"/>
    <property type="match status" value="1"/>
</dbReference>
<keyword evidence="4" id="KW-1185">Reference proteome</keyword>
<dbReference type="InterPro" id="IPR019428">
    <property type="entry name" value="7TM_GPCR_serpentine_rcpt_Str"/>
</dbReference>
<dbReference type="PANTHER" id="PTHR45907">
    <property type="entry name" value="SERPENTINE RECEPTOR, CLASS J"/>
    <property type="match status" value="1"/>
</dbReference>
<feature type="transmembrane region" description="Helical" evidence="1">
    <location>
        <begin position="75"/>
        <end position="98"/>
    </location>
</feature>
<feature type="chain" id="PRO_5042964020" description="G protein-coupled receptor" evidence="2">
    <location>
        <begin position="17"/>
        <end position="186"/>
    </location>
</feature>
<feature type="signal peptide" evidence="2">
    <location>
        <begin position="1"/>
        <end position="16"/>
    </location>
</feature>
<evidence type="ECO:0000256" key="2">
    <source>
        <dbReference type="SAM" id="SignalP"/>
    </source>
</evidence>
<name>A0AAN5I113_9BILA</name>
<feature type="non-terminal residue" evidence="3">
    <location>
        <position position="186"/>
    </location>
</feature>
<proteinExistence type="predicted"/>
<evidence type="ECO:0000313" key="3">
    <source>
        <dbReference type="EMBL" id="GMR47281.1"/>
    </source>
</evidence>
<evidence type="ECO:0008006" key="5">
    <source>
        <dbReference type="Google" id="ProtNLM"/>
    </source>
</evidence>
<dbReference type="InterPro" id="IPR019423">
    <property type="entry name" value="7TM_GPCR_serpentine_rcpt_Srj"/>
</dbReference>
<dbReference type="Proteomes" id="UP001328107">
    <property type="component" value="Unassembled WGS sequence"/>
</dbReference>
<accession>A0AAN5I113</accession>
<reference evidence="4" key="1">
    <citation type="submission" date="2022-10" db="EMBL/GenBank/DDBJ databases">
        <title>Genome assembly of Pristionchus species.</title>
        <authorList>
            <person name="Yoshida K."/>
            <person name="Sommer R.J."/>
        </authorList>
    </citation>
    <scope>NUCLEOTIDE SEQUENCE [LARGE SCALE GENOMIC DNA]</scope>
    <source>
        <strain evidence="4">RS5460</strain>
    </source>
</reference>